<dbReference type="GeneID" id="64062159"/>
<evidence type="ECO:0000256" key="1">
    <source>
        <dbReference type="ARBA" id="ARBA00004141"/>
    </source>
</evidence>
<dbReference type="InterPro" id="IPR002033">
    <property type="entry name" value="TatC"/>
</dbReference>
<dbReference type="HOGENOM" id="CLU_031942_1_1_4"/>
<dbReference type="Pfam" id="PF00902">
    <property type="entry name" value="TatC"/>
    <property type="match status" value="1"/>
</dbReference>
<keyword evidence="5" id="KW-0813">Transport</keyword>
<evidence type="ECO:0000256" key="5">
    <source>
        <dbReference type="HAMAP-Rule" id="MF_00902"/>
    </source>
</evidence>
<dbReference type="Proteomes" id="UP000014400">
    <property type="component" value="Unassembled WGS sequence"/>
</dbReference>
<dbReference type="EMBL" id="ATCF01000039">
    <property type="protein sequence ID" value="EPD97416.1"/>
    <property type="molecule type" value="Genomic_DNA"/>
</dbReference>
<dbReference type="HAMAP" id="MF_00902">
    <property type="entry name" value="TatC"/>
    <property type="match status" value="1"/>
</dbReference>
<evidence type="ECO:0000313" key="6">
    <source>
        <dbReference type="EMBL" id="EPD97416.1"/>
    </source>
</evidence>
<keyword evidence="5" id="KW-0653">Protein transport</keyword>
<evidence type="ECO:0000256" key="4">
    <source>
        <dbReference type="ARBA" id="ARBA00023136"/>
    </source>
</evidence>
<dbReference type="GO" id="GO:0033281">
    <property type="term" value="C:TAT protein transport complex"/>
    <property type="evidence" value="ECO:0007669"/>
    <property type="project" value="UniProtKB-UniRule"/>
</dbReference>
<keyword evidence="3 5" id="KW-1133">Transmembrane helix</keyword>
<sequence length="269" mass="29872">MSQDNPQLEAPDDPANEQPLVAHLIELRNRLMKSVIAIIVVFACLSPFMKQIFDFLSQPLMVALPQGAKLLATGVVAPFFVPLKVTLFVAFLIALPVVLYQAWAYIAPALYRSEKRLAFPILISSIVMFAIGMAYCYFIVFRMVFQFIAGFSPDSVNFAPDIDSYFSFVLTMFLAFGMTFEVPIIVVVLNRVGIATYSKLTKARPYVIVGAFVLAAIFTPPDALSQILLALPLVILYQVGIWCVKIAGVSDEEVEELKEKKKEEMAKGI</sequence>
<keyword evidence="2 5" id="KW-0812">Transmembrane</keyword>
<dbReference type="eggNOG" id="COG0805">
    <property type="taxonomic scope" value="Bacteria"/>
</dbReference>
<keyword evidence="5" id="KW-1003">Cell membrane</keyword>
<comment type="subcellular location">
    <subcellularLocation>
        <location evidence="5">Cell membrane</location>
        <topology evidence="5">Multi-pass membrane protein</topology>
    </subcellularLocation>
    <subcellularLocation>
        <location evidence="1">Membrane</location>
        <topology evidence="1">Multi-pass membrane protein</topology>
    </subcellularLocation>
</comment>
<dbReference type="STRING" id="1203554.HMPREF1476_02468"/>
<accession>S3BA78</accession>
<feature type="transmembrane region" description="Helical" evidence="5">
    <location>
        <begin position="224"/>
        <end position="244"/>
    </location>
</feature>
<comment type="subunit">
    <text evidence="5">The Tat system comprises two distinct complexes: a TatABC complex, containing multiple copies of TatA, TatB and TatC subunits, and a separate TatA complex, containing only TatA subunits. Substrates initially bind to the TatABC complex, which probably triggers association of the separate TatA complex to form the active translocon.</text>
</comment>
<dbReference type="PATRIC" id="fig|1203554.3.peg.2545"/>
<feature type="transmembrane region" description="Helical" evidence="5">
    <location>
        <begin position="31"/>
        <end position="48"/>
    </location>
</feature>
<keyword evidence="5" id="KW-0811">Translocation</keyword>
<keyword evidence="7" id="KW-1185">Reference proteome</keyword>
<dbReference type="NCBIfam" id="TIGR00945">
    <property type="entry name" value="tatC"/>
    <property type="match status" value="1"/>
</dbReference>
<comment type="function">
    <text evidence="5">Part of the twin-arginine translocation (Tat) system that transports large folded proteins containing a characteristic twin-arginine motif in their signal peptide across membranes. Together with TatB, TatC is part of a receptor directly interacting with Tat signal peptides.</text>
</comment>
<proteinExistence type="inferred from homology"/>
<dbReference type="PANTHER" id="PTHR30371">
    <property type="entry name" value="SEC-INDEPENDENT PROTEIN TRANSLOCASE PROTEIN TATC"/>
    <property type="match status" value="1"/>
</dbReference>
<protein>
    <recommendedName>
        <fullName evidence="5">Sec-independent protein translocase protein TatC</fullName>
    </recommendedName>
</protein>
<dbReference type="RefSeq" id="WP_005431671.1">
    <property type="nucleotide sequence ID" value="NZ_KE150482.1"/>
</dbReference>
<dbReference type="PANTHER" id="PTHR30371:SF0">
    <property type="entry name" value="SEC-INDEPENDENT PROTEIN TRANSLOCASE PROTEIN TATC, CHLOROPLASTIC-RELATED"/>
    <property type="match status" value="1"/>
</dbReference>
<keyword evidence="4 5" id="KW-0472">Membrane</keyword>
<feature type="transmembrane region" description="Helical" evidence="5">
    <location>
        <begin position="87"/>
        <end position="106"/>
    </location>
</feature>
<dbReference type="AlphaFoldDB" id="S3BA78"/>
<dbReference type="GO" id="GO:0065002">
    <property type="term" value="P:intracellular protein transmembrane transport"/>
    <property type="evidence" value="ECO:0007669"/>
    <property type="project" value="TreeGrafter"/>
</dbReference>
<name>S3BA78_9BURK</name>
<dbReference type="GO" id="GO:0043953">
    <property type="term" value="P:protein transport by the Tat complex"/>
    <property type="evidence" value="ECO:0007669"/>
    <property type="project" value="UniProtKB-UniRule"/>
</dbReference>
<reference evidence="6 7" key="1">
    <citation type="submission" date="2013-04" db="EMBL/GenBank/DDBJ databases">
        <title>The Genome Sequence of Sutterella wadsworthensis HGA0223.</title>
        <authorList>
            <consortium name="The Broad Institute Genomics Platform"/>
            <person name="Earl A."/>
            <person name="Ward D."/>
            <person name="Feldgarden M."/>
            <person name="Gevers D."/>
            <person name="Schmidt T.M."/>
            <person name="Dover J."/>
            <person name="Dai D."/>
            <person name="Walker B."/>
            <person name="Young S."/>
            <person name="Zeng Q."/>
            <person name="Gargeya S."/>
            <person name="Fitzgerald M."/>
            <person name="Haas B."/>
            <person name="Abouelleil A."/>
            <person name="Allen A.W."/>
            <person name="Alvarado L."/>
            <person name="Arachchi H.M."/>
            <person name="Berlin A.M."/>
            <person name="Chapman S.B."/>
            <person name="Gainer-Dewar J."/>
            <person name="Goldberg J."/>
            <person name="Griggs A."/>
            <person name="Gujja S."/>
            <person name="Hansen M."/>
            <person name="Howarth C."/>
            <person name="Imamovic A."/>
            <person name="Ireland A."/>
            <person name="Larimer J."/>
            <person name="McCowan C."/>
            <person name="Murphy C."/>
            <person name="Pearson M."/>
            <person name="Poon T.W."/>
            <person name="Priest M."/>
            <person name="Roberts A."/>
            <person name="Saif S."/>
            <person name="Shea T."/>
            <person name="Sisk P."/>
            <person name="Sykes S."/>
            <person name="Wortman J."/>
            <person name="Nusbaum C."/>
            <person name="Birren B."/>
        </authorList>
    </citation>
    <scope>NUCLEOTIDE SEQUENCE [LARGE SCALE GENOMIC DNA]</scope>
    <source>
        <strain evidence="6 7">HGA0223</strain>
    </source>
</reference>
<gene>
    <name evidence="5" type="primary">tatC</name>
    <name evidence="6" type="ORF">HMPREF1476_02468</name>
</gene>
<comment type="similarity">
    <text evidence="5">Belongs to the TatC family.</text>
</comment>
<evidence type="ECO:0000256" key="3">
    <source>
        <dbReference type="ARBA" id="ARBA00022989"/>
    </source>
</evidence>
<evidence type="ECO:0000313" key="7">
    <source>
        <dbReference type="Proteomes" id="UP000014400"/>
    </source>
</evidence>
<feature type="transmembrane region" description="Helical" evidence="5">
    <location>
        <begin position="201"/>
        <end position="218"/>
    </location>
</feature>
<dbReference type="PRINTS" id="PR01840">
    <property type="entry name" value="TATCFAMILY"/>
</dbReference>
<feature type="transmembrane region" description="Helical" evidence="5">
    <location>
        <begin position="165"/>
        <end position="189"/>
    </location>
</feature>
<dbReference type="GO" id="GO:0009977">
    <property type="term" value="F:proton motive force dependent protein transmembrane transporter activity"/>
    <property type="evidence" value="ECO:0007669"/>
    <property type="project" value="TreeGrafter"/>
</dbReference>
<comment type="caution">
    <text evidence="6">The sequence shown here is derived from an EMBL/GenBank/DDBJ whole genome shotgun (WGS) entry which is preliminary data.</text>
</comment>
<evidence type="ECO:0000256" key="2">
    <source>
        <dbReference type="ARBA" id="ARBA00022692"/>
    </source>
</evidence>
<feature type="transmembrane region" description="Helical" evidence="5">
    <location>
        <begin position="118"/>
        <end position="145"/>
    </location>
</feature>
<organism evidence="6 7">
    <name type="scientific">Sutterella wadsworthensis HGA0223</name>
    <dbReference type="NCBI Taxonomy" id="1203554"/>
    <lineage>
        <taxon>Bacteria</taxon>
        <taxon>Pseudomonadati</taxon>
        <taxon>Pseudomonadota</taxon>
        <taxon>Betaproteobacteria</taxon>
        <taxon>Burkholderiales</taxon>
        <taxon>Sutterellaceae</taxon>
        <taxon>Sutterella</taxon>
    </lineage>
</organism>